<evidence type="ECO:0000313" key="3">
    <source>
        <dbReference type="Proteomes" id="UP001156836"/>
    </source>
</evidence>
<dbReference type="PANTHER" id="PTHR30605">
    <property type="entry name" value="ANHYDRO-N-ACETYLMURAMIC ACID KINASE"/>
    <property type="match status" value="1"/>
</dbReference>
<keyword evidence="1 2" id="KW-0418">Kinase</keyword>
<dbReference type="RefSeq" id="WP_018747941.1">
    <property type="nucleotide sequence ID" value="NZ_BAABUF010000016.1"/>
</dbReference>
<dbReference type="EC" id="2.7.1.170" evidence="1"/>
<dbReference type="Pfam" id="PF03702">
    <property type="entry name" value="AnmK"/>
    <property type="match status" value="1"/>
</dbReference>
<comment type="function">
    <text evidence="1">Catalyzes the specific phosphorylation of 1,6-anhydro-N-acetylmuramic acid (anhMurNAc) with the simultaneous cleavage of the 1,6-anhydro ring, generating MurNAc-6-P. Is required for the utilization of anhMurNAc either imported from the medium or derived from its own cell wall murein, and thus plays a role in cell wall recycling.</text>
</comment>
<comment type="pathway">
    <text evidence="1">Cell wall biogenesis; peptidoglycan recycling.</text>
</comment>
<dbReference type="Gene3D" id="3.30.420.40">
    <property type="match status" value="2"/>
</dbReference>
<sequence length="367" mass="38445">MIEQPYFIGLMTGTSLDGVDAVLVDVSGATPILVAAQGQPLPAALRETLLSLQASGPDEIDRAWRAGVQLAECYAEAVLALLLRAAVPAEQVAAIGNHGQTVRHRPERGYTVQLGDQARLAELTGITVVGDFRSRDVAAGGQGAPLVPAFHQAMFADARRHRVVVNIGGIANLTDLPPGGEVTGFDTGPGNVLLDAWIARHQPGQRYDANGQWAAGGKVLPDLLDLLLAEAYFALPAPKSTGRDLFHDGWLTRRLTGRSDAPQDVQATLAALTAQSIADAILLQAPGVDEVYVCGGGAHNAHLMHALGHALPGVGLASTAELGIDPDWVEAYAFAWLAQRCLARQPGNLPQVTGAKGPRVLGAIWPA</sequence>
<name>A0ABQ6BMW6_9NEIS</name>
<dbReference type="GO" id="GO:0016301">
    <property type="term" value="F:kinase activity"/>
    <property type="evidence" value="ECO:0007669"/>
    <property type="project" value="UniProtKB-KW"/>
</dbReference>
<organism evidence="2 3">
    <name type="scientific">Chitiniphilus shinanonensis</name>
    <dbReference type="NCBI Taxonomy" id="553088"/>
    <lineage>
        <taxon>Bacteria</taxon>
        <taxon>Pseudomonadati</taxon>
        <taxon>Pseudomonadota</taxon>
        <taxon>Betaproteobacteria</taxon>
        <taxon>Neisseriales</taxon>
        <taxon>Chitinibacteraceae</taxon>
        <taxon>Chitiniphilus</taxon>
    </lineage>
</organism>
<dbReference type="CDD" id="cd24050">
    <property type="entry name" value="ASKHA_NBD_ANMK"/>
    <property type="match status" value="1"/>
</dbReference>
<dbReference type="NCBIfam" id="NF007139">
    <property type="entry name" value="PRK09585.1-3"/>
    <property type="match status" value="1"/>
</dbReference>
<dbReference type="Proteomes" id="UP001156836">
    <property type="component" value="Unassembled WGS sequence"/>
</dbReference>
<feature type="binding site" evidence="1">
    <location>
        <begin position="13"/>
        <end position="20"/>
    </location>
    <ligand>
        <name>ATP</name>
        <dbReference type="ChEBI" id="CHEBI:30616"/>
    </ligand>
</feature>
<comment type="caution">
    <text evidence="2">The sequence shown here is derived from an EMBL/GenBank/DDBJ whole genome shotgun (WGS) entry which is preliminary data.</text>
</comment>
<reference evidence="3" key="1">
    <citation type="journal article" date="2019" name="Int. J. Syst. Evol. Microbiol.">
        <title>The Global Catalogue of Microorganisms (GCM) 10K type strain sequencing project: providing services to taxonomists for standard genome sequencing and annotation.</title>
        <authorList>
            <consortium name="The Broad Institute Genomics Platform"/>
            <consortium name="The Broad Institute Genome Sequencing Center for Infectious Disease"/>
            <person name="Wu L."/>
            <person name="Ma J."/>
        </authorList>
    </citation>
    <scope>NUCLEOTIDE SEQUENCE [LARGE SCALE GENOMIC DNA]</scope>
    <source>
        <strain evidence="3">NBRC 104970</strain>
    </source>
</reference>
<keyword evidence="1" id="KW-0547">Nucleotide-binding</keyword>
<evidence type="ECO:0000313" key="2">
    <source>
        <dbReference type="EMBL" id="GLS03345.1"/>
    </source>
</evidence>
<dbReference type="HAMAP" id="MF_01270">
    <property type="entry name" value="AnhMurNAc_kinase"/>
    <property type="match status" value="1"/>
</dbReference>
<comment type="catalytic activity">
    <reaction evidence="1">
        <text>1,6-anhydro-N-acetyl-beta-muramate + ATP + H2O = N-acetyl-D-muramate 6-phosphate + ADP + H(+)</text>
        <dbReference type="Rhea" id="RHEA:24952"/>
        <dbReference type="ChEBI" id="CHEBI:15377"/>
        <dbReference type="ChEBI" id="CHEBI:15378"/>
        <dbReference type="ChEBI" id="CHEBI:30616"/>
        <dbReference type="ChEBI" id="CHEBI:58690"/>
        <dbReference type="ChEBI" id="CHEBI:58722"/>
        <dbReference type="ChEBI" id="CHEBI:456216"/>
        <dbReference type="EC" id="2.7.1.170"/>
    </reaction>
</comment>
<gene>
    <name evidence="1 2" type="primary">anmK</name>
    <name evidence="2" type="ORF">GCM10007860_04880</name>
</gene>
<dbReference type="InterPro" id="IPR005338">
    <property type="entry name" value="Anhydro_N_Ac-Mur_kinase"/>
</dbReference>
<comment type="pathway">
    <text evidence="1">Amino-sugar metabolism; 1,6-anhydro-N-acetylmuramate degradation.</text>
</comment>
<dbReference type="PANTHER" id="PTHR30605:SF0">
    <property type="entry name" value="ANHYDRO-N-ACETYLMURAMIC ACID KINASE"/>
    <property type="match status" value="1"/>
</dbReference>
<keyword evidence="3" id="KW-1185">Reference proteome</keyword>
<comment type="similarity">
    <text evidence="1">Belongs to the anhydro-N-acetylmuramic acid kinase family.</text>
</comment>
<dbReference type="EMBL" id="BSOZ01000004">
    <property type="protein sequence ID" value="GLS03345.1"/>
    <property type="molecule type" value="Genomic_DNA"/>
</dbReference>
<keyword evidence="1" id="KW-0067">ATP-binding</keyword>
<dbReference type="InterPro" id="IPR043129">
    <property type="entry name" value="ATPase_NBD"/>
</dbReference>
<dbReference type="SUPFAM" id="SSF53067">
    <property type="entry name" value="Actin-like ATPase domain"/>
    <property type="match status" value="1"/>
</dbReference>
<accession>A0ABQ6BMW6</accession>
<keyword evidence="1" id="KW-0808">Transferase</keyword>
<proteinExistence type="inferred from homology"/>
<keyword evidence="1" id="KW-0119">Carbohydrate metabolism</keyword>
<evidence type="ECO:0000256" key="1">
    <source>
        <dbReference type="HAMAP-Rule" id="MF_01270"/>
    </source>
</evidence>
<protein>
    <recommendedName>
        <fullName evidence="1">Anhydro-N-acetylmuramic acid kinase</fullName>
        <ecNumber evidence="1">2.7.1.170</ecNumber>
    </recommendedName>
    <alternativeName>
        <fullName evidence="1">AnhMurNAc kinase</fullName>
    </alternativeName>
</protein>